<dbReference type="Proteomes" id="UP000070394">
    <property type="component" value="Unassembled WGS sequence"/>
</dbReference>
<dbReference type="GO" id="GO:0030288">
    <property type="term" value="C:outer membrane-bounded periplasmic space"/>
    <property type="evidence" value="ECO:0007669"/>
    <property type="project" value="InterPro"/>
</dbReference>
<sequence length="328" mass="37745">MRVRVWLLIVLCFVIFNTSCVRKGMSAEYVFTYAENHPKDYPTTLGAFEFARLVKEKSKGRIIINVVYDGKLGDELSVIKQIKFGGIDFARASISPLSNEIPILNVLQMPYLYRDDEHMWNVLSGEVGKEIFEDFEGSGIEPLSFYTAGARSFYNSKRPMEDISDLSGLKIRVQQSELMKDMVRMLGAEPVAMEYGQVYGALQRGVIDGAENNTPSYISALHFQYAGYYTKDEHTRVPEVQICSKVTFDKLSNEDKDIIREAAVESSSYERKIWDEKERLYEDELLKKGVKINTLSENEREHFKEVLKPLYEKYCSDYMGLINKINEK</sequence>
<dbReference type="GO" id="GO:0030246">
    <property type="term" value="F:carbohydrate binding"/>
    <property type="evidence" value="ECO:0007669"/>
    <property type="project" value="TreeGrafter"/>
</dbReference>
<name>A0A133ZNE5_9FIRM</name>
<organism evidence="2 3">
    <name type="scientific">Lachnoanaerobaculum saburreum</name>
    <dbReference type="NCBI Taxonomy" id="467210"/>
    <lineage>
        <taxon>Bacteria</taxon>
        <taxon>Bacillati</taxon>
        <taxon>Bacillota</taxon>
        <taxon>Clostridia</taxon>
        <taxon>Lachnospirales</taxon>
        <taxon>Lachnospiraceae</taxon>
        <taxon>Lachnoanaerobaculum</taxon>
    </lineage>
</organism>
<keyword evidence="1" id="KW-0732">Signal</keyword>
<evidence type="ECO:0000313" key="2">
    <source>
        <dbReference type="EMBL" id="KXB56967.1"/>
    </source>
</evidence>
<evidence type="ECO:0000313" key="3">
    <source>
        <dbReference type="Proteomes" id="UP000070394"/>
    </source>
</evidence>
<dbReference type="GO" id="GO:0055085">
    <property type="term" value="P:transmembrane transport"/>
    <property type="evidence" value="ECO:0007669"/>
    <property type="project" value="InterPro"/>
</dbReference>
<dbReference type="PIRSF" id="PIRSF006470">
    <property type="entry name" value="DctB"/>
    <property type="match status" value="1"/>
</dbReference>
<dbReference type="InterPro" id="IPR004682">
    <property type="entry name" value="TRAP_DctP"/>
</dbReference>
<keyword evidence="3" id="KW-1185">Reference proteome</keyword>
<proteinExistence type="predicted"/>
<dbReference type="NCBIfam" id="NF037995">
    <property type="entry name" value="TRAP_S1"/>
    <property type="match status" value="1"/>
</dbReference>
<dbReference type="PANTHER" id="PTHR33376:SF2">
    <property type="entry name" value="DICARBOXYLATE-BINDING PERIPLASMIC PROTEIN"/>
    <property type="match status" value="1"/>
</dbReference>
<dbReference type="PANTHER" id="PTHR33376">
    <property type="match status" value="1"/>
</dbReference>
<reference evidence="3" key="1">
    <citation type="submission" date="2016-01" db="EMBL/GenBank/DDBJ databases">
        <authorList>
            <person name="Mitreva M."/>
            <person name="Pepin K.H."/>
            <person name="Mihindukulasuriya K.A."/>
            <person name="Fulton R."/>
            <person name="Fronick C."/>
            <person name="O'Laughlin M."/>
            <person name="Miner T."/>
            <person name="Herter B."/>
            <person name="Rosa B.A."/>
            <person name="Cordes M."/>
            <person name="Tomlinson C."/>
            <person name="Wollam A."/>
            <person name="Palsikar V.B."/>
            <person name="Mardis E.R."/>
            <person name="Wilson R.K."/>
        </authorList>
    </citation>
    <scope>NUCLEOTIDE SEQUENCE [LARGE SCALE GENOMIC DNA]</scope>
    <source>
        <strain evidence="3">DNF00896</strain>
    </source>
</reference>
<dbReference type="AlphaFoldDB" id="A0A133ZNE5"/>
<dbReference type="PATRIC" id="fig|467210.3.peg.1628"/>
<dbReference type="RefSeq" id="WP_060931363.1">
    <property type="nucleotide sequence ID" value="NZ_KQ959831.1"/>
</dbReference>
<accession>A0A133ZNE5</accession>
<dbReference type="InterPro" id="IPR038404">
    <property type="entry name" value="TRAP_DctP_sf"/>
</dbReference>
<dbReference type="Gene3D" id="3.40.190.170">
    <property type="entry name" value="Bacterial extracellular solute-binding protein, family 7"/>
    <property type="match status" value="1"/>
</dbReference>
<gene>
    <name evidence="2" type="ORF">HMPREF1866_01642</name>
</gene>
<dbReference type="OrthoDB" id="9815946at2"/>
<dbReference type="NCBIfam" id="TIGR00787">
    <property type="entry name" value="dctP"/>
    <property type="match status" value="1"/>
</dbReference>
<evidence type="ECO:0000256" key="1">
    <source>
        <dbReference type="ARBA" id="ARBA00022729"/>
    </source>
</evidence>
<keyword evidence="2" id="KW-0675">Receptor</keyword>
<dbReference type="InterPro" id="IPR018389">
    <property type="entry name" value="DctP_fam"/>
</dbReference>
<protein>
    <submittedName>
        <fullName evidence="2">TRAP transporter solute receptor, DctP family</fullName>
    </submittedName>
</protein>
<dbReference type="EMBL" id="LSDA01000096">
    <property type="protein sequence ID" value="KXB56967.1"/>
    <property type="molecule type" value="Genomic_DNA"/>
</dbReference>
<dbReference type="Pfam" id="PF03480">
    <property type="entry name" value="DctP"/>
    <property type="match status" value="1"/>
</dbReference>
<dbReference type="STRING" id="467210.HMPREF1866_01642"/>
<comment type="caution">
    <text evidence="2">The sequence shown here is derived from an EMBL/GenBank/DDBJ whole genome shotgun (WGS) entry which is preliminary data.</text>
</comment>
<dbReference type="CDD" id="cd13671">
    <property type="entry name" value="PBP2_TRAP_SBP_like_3"/>
    <property type="match status" value="1"/>
</dbReference>